<gene>
    <name evidence="2" type="ORF">G2W53_016307</name>
</gene>
<sequence>MASYEANLNVNCLLALTVQCNNELVDGKKYLVAKSNSMPDVGRDDDLLVIIDEDDVAKGVETKLLTLMGKLEDMLKRNDKKEAIVGGFDGVTILKTTKSNSEVMVHEVERGRIINEGEVRNPNDEIVETMSMIEGKMEEERIGEKSRTKGRYKKKMDVIQRAFSEIESEAIRSIPNGARRRKDRWMWTLTTNGTFSVKSAYHALHAKNHPTPSTIQHDRVWRKIWKLDVLPSTRVFLWRAIREILPTCTALANRGMNVDTKCVLCNCDDESCIHALIGCDSLGDFWQKTELPFMTEWQEGLNFMEWFDLALTQWSDRETELFAIAAQRLWFRRNKARLDGSAESLDHVWEGVLNTWLMVNNREDEKSTQSTFMDPSSSSVRWHPPDWRTIKINVDASCRSNGEQQIGCVMRNDDERFNGYVQESGNRGNN</sequence>
<reference evidence="2" key="1">
    <citation type="submission" date="2020-09" db="EMBL/GenBank/DDBJ databases">
        <title>Genome-Enabled Discovery of Anthraquinone Biosynthesis in Senna tora.</title>
        <authorList>
            <person name="Kang S.-H."/>
            <person name="Pandey R.P."/>
            <person name="Lee C.-M."/>
            <person name="Sim J.-S."/>
            <person name="Jeong J.-T."/>
            <person name="Choi B.-S."/>
            <person name="Jung M."/>
            <person name="Ginzburg D."/>
            <person name="Zhao K."/>
            <person name="Won S.Y."/>
            <person name="Oh T.-J."/>
            <person name="Yu Y."/>
            <person name="Kim N.-H."/>
            <person name="Lee O.R."/>
            <person name="Lee T.-H."/>
            <person name="Bashyal P."/>
            <person name="Kim T.-S."/>
            <person name="Lee W.-H."/>
            <person name="Kawkins C."/>
            <person name="Kim C.-K."/>
            <person name="Kim J.S."/>
            <person name="Ahn B.O."/>
            <person name="Rhee S.Y."/>
            <person name="Sohng J.K."/>
        </authorList>
    </citation>
    <scope>NUCLEOTIDE SEQUENCE</scope>
    <source>
        <tissue evidence="2">Leaf</tissue>
    </source>
</reference>
<protein>
    <submittedName>
        <fullName evidence="2">Ribonuclease H</fullName>
    </submittedName>
</protein>
<dbReference type="Proteomes" id="UP000634136">
    <property type="component" value="Unassembled WGS sequence"/>
</dbReference>
<keyword evidence="3" id="KW-1185">Reference proteome</keyword>
<accession>A0A834TMQ1</accession>
<evidence type="ECO:0000313" key="2">
    <source>
        <dbReference type="EMBL" id="KAF7825143.1"/>
    </source>
</evidence>
<name>A0A834TMQ1_9FABA</name>
<organism evidence="2 3">
    <name type="scientific">Senna tora</name>
    <dbReference type="NCBI Taxonomy" id="362788"/>
    <lineage>
        <taxon>Eukaryota</taxon>
        <taxon>Viridiplantae</taxon>
        <taxon>Streptophyta</taxon>
        <taxon>Embryophyta</taxon>
        <taxon>Tracheophyta</taxon>
        <taxon>Spermatophyta</taxon>
        <taxon>Magnoliopsida</taxon>
        <taxon>eudicotyledons</taxon>
        <taxon>Gunneridae</taxon>
        <taxon>Pentapetalae</taxon>
        <taxon>rosids</taxon>
        <taxon>fabids</taxon>
        <taxon>Fabales</taxon>
        <taxon>Fabaceae</taxon>
        <taxon>Caesalpinioideae</taxon>
        <taxon>Cassia clade</taxon>
        <taxon>Senna</taxon>
    </lineage>
</organism>
<evidence type="ECO:0000259" key="1">
    <source>
        <dbReference type="Pfam" id="PF13966"/>
    </source>
</evidence>
<evidence type="ECO:0000313" key="3">
    <source>
        <dbReference type="Proteomes" id="UP000634136"/>
    </source>
</evidence>
<dbReference type="OrthoDB" id="1436790at2759"/>
<dbReference type="EMBL" id="JAAIUW010000006">
    <property type="protein sequence ID" value="KAF7825143.1"/>
    <property type="molecule type" value="Genomic_DNA"/>
</dbReference>
<dbReference type="InterPro" id="IPR026960">
    <property type="entry name" value="RVT-Znf"/>
</dbReference>
<comment type="caution">
    <text evidence="2">The sequence shown here is derived from an EMBL/GenBank/DDBJ whole genome shotgun (WGS) entry which is preliminary data.</text>
</comment>
<dbReference type="AlphaFoldDB" id="A0A834TMQ1"/>
<dbReference type="Pfam" id="PF13966">
    <property type="entry name" value="zf-RVT"/>
    <property type="match status" value="1"/>
</dbReference>
<feature type="domain" description="Reverse transcriptase zinc-binding" evidence="1">
    <location>
        <begin position="195"/>
        <end position="286"/>
    </location>
</feature>
<proteinExistence type="predicted"/>